<name>A0A9W6BGM3_9CHLO</name>
<feature type="region of interest" description="Disordered" evidence="1">
    <location>
        <begin position="139"/>
        <end position="193"/>
    </location>
</feature>
<feature type="compositionally biased region" description="Pro residues" evidence="1">
    <location>
        <begin position="421"/>
        <end position="434"/>
    </location>
</feature>
<feature type="compositionally biased region" description="Gly residues" evidence="1">
    <location>
        <begin position="531"/>
        <end position="541"/>
    </location>
</feature>
<feature type="region of interest" description="Disordered" evidence="1">
    <location>
        <begin position="322"/>
        <end position="484"/>
    </location>
</feature>
<feature type="compositionally biased region" description="Pro residues" evidence="1">
    <location>
        <begin position="506"/>
        <end position="517"/>
    </location>
</feature>
<feature type="compositionally biased region" description="Low complexity" evidence="1">
    <location>
        <begin position="276"/>
        <end position="294"/>
    </location>
</feature>
<dbReference type="AlphaFoldDB" id="A0A9W6BGM3"/>
<gene>
    <name evidence="2" type="primary">PLEST004708</name>
    <name evidence="2" type="ORF">PLESTB_000499800</name>
</gene>
<feature type="compositionally biased region" description="Low complexity" evidence="1">
    <location>
        <begin position="449"/>
        <end position="465"/>
    </location>
</feature>
<feature type="region of interest" description="Disordered" evidence="1">
    <location>
        <begin position="505"/>
        <end position="543"/>
    </location>
</feature>
<feature type="compositionally biased region" description="Low complexity" evidence="1">
    <location>
        <begin position="359"/>
        <end position="374"/>
    </location>
</feature>
<evidence type="ECO:0000256" key="1">
    <source>
        <dbReference type="SAM" id="MobiDB-lite"/>
    </source>
</evidence>
<feature type="region of interest" description="Disordered" evidence="1">
    <location>
        <begin position="1"/>
        <end position="117"/>
    </location>
</feature>
<comment type="caution">
    <text evidence="2">The sequence shown here is derived from an EMBL/GenBank/DDBJ whole genome shotgun (WGS) entry which is preliminary data.</text>
</comment>
<feature type="compositionally biased region" description="Low complexity" evidence="1">
    <location>
        <begin position="29"/>
        <end position="42"/>
    </location>
</feature>
<feature type="compositionally biased region" description="Low complexity" evidence="1">
    <location>
        <begin position="409"/>
        <end position="420"/>
    </location>
</feature>
<protein>
    <submittedName>
        <fullName evidence="2">Uncharacterized protein</fullName>
    </submittedName>
</protein>
<feature type="compositionally biased region" description="Low complexity" evidence="1">
    <location>
        <begin position="383"/>
        <end position="392"/>
    </location>
</feature>
<feature type="compositionally biased region" description="Basic and acidic residues" evidence="1">
    <location>
        <begin position="17"/>
        <end position="28"/>
    </location>
</feature>
<proteinExistence type="predicted"/>
<reference evidence="2 3" key="1">
    <citation type="journal article" date="2023" name="Commun. Biol.">
        <title>Reorganization of the ancestral sex-determining regions during the evolution of trioecy in Pleodorina starrii.</title>
        <authorList>
            <person name="Takahashi K."/>
            <person name="Suzuki S."/>
            <person name="Kawai-Toyooka H."/>
            <person name="Yamamoto K."/>
            <person name="Hamaji T."/>
            <person name="Ootsuki R."/>
            <person name="Yamaguchi H."/>
            <person name="Kawachi M."/>
            <person name="Higashiyama T."/>
            <person name="Nozaki H."/>
        </authorList>
    </citation>
    <scope>NUCLEOTIDE SEQUENCE [LARGE SCALE GENOMIC DNA]</scope>
    <source>
        <strain evidence="2 3">NIES-4479</strain>
    </source>
</reference>
<dbReference type="Proteomes" id="UP001165080">
    <property type="component" value="Unassembled WGS sequence"/>
</dbReference>
<feature type="region of interest" description="Disordered" evidence="1">
    <location>
        <begin position="235"/>
        <end position="305"/>
    </location>
</feature>
<evidence type="ECO:0000313" key="3">
    <source>
        <dbReference type="Proteomes" id="UP001165080"/>
    </source>
</evidence>
<evidence type="ECO:0000313" key="2">
    <source>
        <dbReference type="EMBL" id="GLC51415.1"/>
    </source>
</evidence>
<dbReference type="SUPFAM" id="SSF103511">
    <property type="entry name" value="Chlorophyll a-b binding protein"/>
    <property type="match status" value="1"/>
</dbReference>
<accession>A0A9W6BGM3</accession>
<keyword evidence="3" id="KW-1185">Reference proteome</keyword>
<organism evidence="2 3">
    <name type="scientific">Pleodorina starrii</name>
    <dbReference type="NCBI Taxonomy" id="330485"/>
    <lineage>
        <taxon>Eukaryota</taxon>
        <taxon>Viridiplantae</taxon>
        <taxon>Chlorophyta</taxon>
        <taxon>core chlorophytes</taxon>
        <taxon>Chlorophyceae</taxon>
        <taxon>CS clade</taxon>
        <taxon>Chlamydomonadales</taxon>
        <taxon>Volvocaceae</taxon>
        <taxon>Pleodorina</taxon>
    </lineage>
</organism>
<dbReference type="EMBL" id="BRXU01000004">
    <property type="protein sequence ID" value="GLC51415.1"/>
    <property type="molecule type" value="Genomic_DNA"/>
</dbReference>
<feature type="compositionally biased region" description="Basic and acidic residues" evidence="1">
    <location>
        <begin position="91"/>
        <end position="108"/>
    </location>
</feature>
<feature type="compositionally biased region" description="Gly residues" evidence="1">
    <location>
        <begin position="265"/>
        <end position="275"/>
    </location>
</feature>
<sequence>MCPSAKSSKAAVAGQPRDPRLRATRAEIAEASEAAPEGSISSWSRSLPGAIAAAEDGPVNKNNSERSVAVAERSGGFAQEGAGQAVSNDNKIGRDDYQERARKGEEQQRLLTTATTATAAESITPQYQFLLAETATGSNADCQEQEAEHESQADDGSSGASARQGPEAAASQPEPQLLRPRSDHSGIHHSGAGGLYAAVPPIAAAREALQQHLLRHRAHRTARRNNLYDDIADVGSASTSVDSDDGEGSVGGGGVGSSSNKAAAAGGGGDVGGTRSGRTTGLTASPDAPSSAASGLSVLPRSSRPPAALGQRFRALLQLDAGGAEDSPQPSDADADAGASTGSGGDERAALKRSSTTNASAPAETSASFAAAHSPDSLEQRLRQQQRPKAAAPSPPPPLPSSARRHFQPHPYYYQQQQQQRPPPGSVLPLPPRFIPSNSNSEPPPLPPATLSFPEPANWGRSRAPAGGGARGRAPRQPFGSLPFRVPWPAASLLSFLLRRLKSQKPAPPRVAAPPSPQQDGTGVESSGEAAGNGGPGGGAEVEGAAGLTAVGAAAAATGGGGGGEEEVRIYTTDRAHEALARIEETAMEQARLAVALDEWAEDHPVAHVMVQLQVLRIQLQLLRTQTSLWRPAELLNGRMALLGLTAGLYQEATAGTTLVQQATRHPLSIPSAFALVVLLTAVHRQVQPRMKTRGLLMSARAHRWLGRAAMVGFVWAVAAEAADPAHRPALQQLREWAMGIGGGAVMGPAAMGHAVKGAAGHGGADEAGPLDVLWMWW</sequence>